<dbReference type="PROSITE" id="PS01128">
    <property type="entry name" value="SHIKIMATE_KINASE"/>
    <property type="match status" value="1"/>
</dbReference>
<dbReference type="GO" id="GO:0005829">
    <property type="term" value="C:cytosol"/>
    <property type="evidence" value="ECO:0007669"/>
    <property type="project" value="TreeGrafter"/>
</dbReference>
<comment type="pathway">
    <text evidence="1">Metabolic intermediate biosynthesis; chorismate biosynthesis; chorismate from D-erythrose 4-phosphate and phosphoenolpyruvate: step 5/7.</text>
</comment>
<dbReference type="InterPro" id="IPR027417">
    <property type="entry name" value="P-loop_NTPase"/>
</dbReference>
<dbReference type="GO" id="GO:0005524">
    <property type="term" value="F:ATP binding"/>
    <property type="evidence" value="ECO:0007669"/>
    <property type="project" value="UniProtKB-KW"/>
</dbReference>
<dbReference type="HAMAP" id="MF_00109">
    <property type="entry name" value="Shikimate_kinase"/>
    <property type="match status" value="1"/>
</dbReference>
<evidence type="ECO:0000256" key="7">
    <source>
        <dbReference type="ARBA" id="ARBA00022777"/>
    </source>
</evidence>
<dbReference type="Pfam" id="PF01202">
    <property type="entry name" value="SKI"/>
    <property type="match status" value="1"/>
</dbReference>
<sequence>MNIILTGFMGTGKTAVGKLLAKKLGYKYIDTDYLIEKKENKRISEIFAAYGEPYFRDLETGIVKEVGKLDRHVIATGGGIVLRSENMVLLQKNGIIINLSANADTVYERIKATDERPLLNKPDPRKEIINLLKARESFYVKCDFRVNTDGCIIGEVTDKCLDYIEKKL</sequence>
<reference evidence="11" key="1">
    <citation type="journal article" date="2014" name="Front. Microbiol.">
        <title>High frequency of phylogenetically diverse reductive dehalogenase-homologous genes in deep subseafloor sedimentary metagenomes.</title>
        <authorList>
            <person name="Kawai M."/>
            <person name="Futagami T."/>
            <person name="Toyoda A."/>
            <person name="Takaki Y."/>
            <person name="Nishi S."/>
            <person name="Hori S."/>
            <person name="Arai W."/>
            <person name="Tsubouchi T."/>
            <person name="Morono Y."/>
            <person name="Uchiyama I."/>
            <person name="Ito T."/>
            <person name="Fujiyama A."/>
            <person name="Inagaki F."/>
            <person name="Takami H."/>
        </authorList>
    </citation>
    <scope>NUCLEOTIDE SEQUENCE</scope>
    <source>
        <strain evidence="11">Expedition CK06-06</strain>
    </source>
</reference>
<protein>
    <recommendedName>
        <fullName evidence="3">shikimate kinase</fullName>
        <ecNumber evidence="3">2.7.1.71</ecNumber>
    </recommendedName>
</protein>
<keyword evidence="7" id="KW-0418">Kinase</keyword>
<name>X0TZ21_9ZZZZ</name>
<dbReference type="CDD" id="cd00464">
    <property type="entry name" value="SK"/>
    <property type="match status" value="1"/>
</dbReference>
<keyword evidence="5" id="KW-0808">Transferase</keyword>
<dbReference type="GO" id="GO:0004765">
    <property type="term" value="F:shikimate kinase activity"/>
    <property type="evidence" value="ECO:0007669"/>
    <property type="project" value="UniProtKB-EC"/>
</dbReference>
<evidence type="ECO:0000256" key="4">
    <source>
        <dbReference type="ARBA" id="ARBA00022605"/>
    </source>
</evidence>
<keyword evidence="9" id="KW-0057">Aromatic amino acid biosynthesis</keyword>
<dbReference type="GO" id="GO:0009073">
    <property type="term" value="P:aromatic amino acid family biosynthetic process"/>
    <property type="evidence" value="ECO:0007669"/>
    <property type="project" value="UniProtKB-KW"/>
</dbReference>
<keyword evidence="6" id="KW-0547">Nucleotide-binding</keyword>
<dbReference type="PANTHER" id="PTHR21087">
    <property type="entry name" value="SHIKIMATE KINASE"/>
    <property type="match status" value="1"/>
</dbReference>
<dbReference type="SUPFAM" id="SSF52540">
    <property type="entry name" value="P-loop containing nucleoside triphosphate hydrolases"/>
    <property type="match status" value="1"/>
</dbReference>
<comment type="catalytic activity">
    <reaction evidence="10">
        <text>shikimate + ATP = 3-phosphoshikimate + ADP + H(+)</text>
        <dbReference type="Rhea" id="RHEA:13121"/>
        <dbReference type="ChEBI" id="CHEBI:15378"/>
        <dbReference type="ChEBI" id="CHEBI:30616"/>
        <dbReference type="ChEBI" id="CHEBI:36208"/>
        <dbReference type="ChEBI" id="CHEBI:145989"/>
        <dbReference type="ChEBI" id="CHEBI:456216"/>
        <dbReference type="EC" id="2.7.1.71"/>
    </reaction>
</comment>
<dbReference type="PANTHER" id="PTHR21087:SF16">
    <property type="entry name" value="SHIKIMATE KINASE 1, CHLOROPLASTIC"/>
    <property type="match status" value="1"/>
</dbReference>
<organism evidence="11">
    <name type="scientific">marine sediment metagenome</name>
    <dbReference type="NCBI Taxonomy" id="412755"/>
    <lineage>
        <taxon>unclassified sequences</taxon>
        <taxon>metagenomes</taxon>
        <taxon>ecological metagenomes</taxon>
    </lineage>
</organism>
<comment type="caution">
    <text evidence="11">The sequence shown here is derived from an EMBL/GenBank/DDBJ whole genome shotgun (WGS) entry which is preliminary data.</text>
</comment>
<evidence type="ECO:0000256" key="6">
    <source>
        <dbReference type="ARBA" id="ARBA00022741"/>
    </source>
</evidence>
<evidence type="ECO:0000313" key="11">
    <source>
        <dbReference type="EMBL" id="GAF93382.1"/>
    </source>
</evidence>
<dbReference type="PRINTS" id="PR01100">
    <property type="entry name" value="SHIKIMTKNASE"/>
</dbReference>
<keyword evidence="8" id="KW-0067">ATP-binding</keyword>
<dbReference type="InterPro" id="IPR000623">
    <property type="entry name" value="Shikimate_kinase/TSH1"/>
</dbReference>
<dbReference type="GO" id="GO:0008652">
    <property type="term" value="P:amino acid biosynthetic process"/>
    <property type="evidence" value="ECO:0007669"/>
    <property type="project" value="UniProtKB-KW"/>
</dbReference>
<dbReference type="InterPro" id="IPR031322">
    <property type="entry name" value="Shikimate/glucono_kinase"/>
</dbReference>
<evidence type="ECO:0000256" key="1">
    <source>
        <dbReference type="ARBA" id="ARBA00004842"/>
    </source>
</evidence>
<comment type="similarity">
    <text evidence="2">Belongs to the shikimate kinase family.</text>
</comment>
<keyword evidence="4" id="KW-0028">Amino-acid biosynthesis</keyword>
<dbReference type="EC" id="2.7.1.71" evidence="3"/>
<dbReference type="InterPro" id="IPR023000">
    <property type="entry name" value="Shikimate_kinase_CS"/>
</dbReference>
<gene>
    <name evidence="11" type="ORF">S01H1_21254</name>
</gene>
<dbReference type="AlphaFoldDB" id="X0TZ21"/>
<dbReference type="GO" id="GO:0009423">
    <property type="term" value="P:chorismate biosynthetic process"/>
    <property type="evidence" value="ECO:0007669"/>
    <property type="project" value="UniProtKB-UniPathway"/>
</dbReference>
<dbReference type="EMBL" id="BARS01011755">
    <property type="protein sequence ID" value="GAF93382.1"/>
    <property type="molecule type" value="Genomic_DNA"/>
</dbReference>
<evidence type="ECO:0000256" key="5">
    <source>
        <dbReference type="ARBA" id="ARBA00022679"/>
    </source>
</evidence>
<proteinExistence type="inferred from homology"/>
<evidence type="ECO:0000256" key="2">
    <source>
        <dbReference type="ARBA" id="ARBA00006997"/>
    </source>
</evidence>
<evidence type="ECO:0000256" key="3">
    <source>
        <dbReference type="ARBA" id="ARBA00012154"/>
    </source>
</evidence>
<evidence type="ECO:0000256" key="9">
    <source>
        <dbReference type="ARBA" id="ARBA00023141"/>
    </source>
</evidence>
<dbReference type="Gene3D" id="3.40.50.300">
    <property type="entry name" value="P-loop containing nucleotide triphosphate hydrolases"/>
    <property type="match status" value="1"/>
</dbReference>
<evidence type="ECO:0000256" key="10">
    <source>
        <dbReference type="ARBA" id="ARBA00048567"/>
    </source>
</evidence>
<accession>X0TZ21</accession>
<dbReference type="UniPathway" id="UPA00053">
    <property type="reaction ID" value="UER00088"/>
</dbReference>
<evidence type="ECO:0000256" key="8">
    <source>
        <dbReference type="ARBA" id="ARBA00022840"/>
    </source>
</evidence>